<organism evidence="1 2">
    <name type="scientific">Panicum virgatum</name>
    <name type="common">Blackwell switchgrass</name>
    <dbReference type="NCBI Taxonomy" id="38727"/>
    <lineage>
        <taxon>Eukaryota</taxon>
        <taxon>Viridiplantae</taxon>
        <taxon>Streptophyta</taxon>
        <taxon>Embryophyta</taxon>
        <taxon>Tracheophyta</taxon>
        <taxon>Spermatophyta</taxon>
        <taxon>Magnoliopsida</taxon>
        <taxon>Liliopsida</taxon>
        <taxon>Poales</taxon>
        <taxon>Poaceae</taxon>
        <taxon>PACMAD clade</taxon>
        <taxon>Panicoideae</taxon>
        <taxon>Panicodae</taxon>
        <taxon>Paniceae</taxon>
        <taxon>Panicinae</taxon>
        <taxon>Panicum</taxon>
        <taxon>Panicum sect. Hiantes</taxon>
    </lineage>
</organism>
<gene>
    <name evidence="1" type="ORF">PVAP13_6KG078200</name>
</gene>
<keyword evidence="2" id="KW-1185">Reference proteome</keyword>
<evidence type="ECO:0000313" key="1">
    <source>
        <dbReference type="EMBL" id="KAG2581926.1"/>
    </source>
</evidence>
<evidence type="ECO:0000313" key="2">
    <source>
        <dbReference type="Proteomes" id="UP000823388"/>
    </source>
</evidence>
<comment type="caution">
    <text evidence="1">The sequence shown here is derived from an EMBL/GenBank/DDBJ whole genome shotgun (WGS) entry which is preliminary data.</text>
</comment>
<protein>
    <submittedName>
        <fullName evidence="1">Uncharacterized protein</fullName>
    </submittedName>
</protein>
<dbReference type="Proteomes" id="UP000823388">
    <property type="component" value="Chromosome 6K"/>
</dbReference>
<accession>A0A8T0R9I4</accession>
<proteinExistence type="predicted"/>
<sequence>MKSAEVLALRFGEPMKRAQSGDAAHRSAAASSNGFEVEEGRGRRIGVAYSLRNFRAKIYSVSKRRQNDGAGQV</sequence>
<reference evidence="1" key="1">
    <citation type="submission" date="2020-05" db="EMBL/GenBank/DDBJ databases">
        <title>WGS assembly of Panicum virgatum.</title>
        <authorList>
            <person name="Lovell J.T."/>
            <person name="Jenkins J."/>
            <person name="Shu S."/>
            <person name="Juenger T.E."/>
            <person name="Schmutz J."/>
        </authorList>
    </citation>
    <scope>NUCLEOTIDE SEQUENCE</scope>
    <source>
        <strain evidence="1">AP13</strain>
    </source>
</reference>
<dbReference type="AlphaFoldDB" id="A0A8T0R9I4"/>
<name>A0A8T0R9I4_PANVG</name>
<dbReference type="EMBL" id="CM029047">
    <property type="protein sequence ID" value="KAG2581926.1"/>
    <property type="molecule type" value="Genomic_DNA"/>
</dbReference>